<protein>
    <submittedName>
        <fullName evidence="2">Transmembrane 246</fullName>
    </submittedName>
</protein>
<gene>
    <name evidence="2" type="ORF">PECUL_23A052044</name>
</gene>
<evidence type="ECO:0000313" key="3">
    <source>
        <dbReference type="Proteomes" id="UP001295444"/>
    </source>
</evidence>
<accession>A0AAD1T8C9</accession>
<dbReference type="AlphaFoldDB" id="A0AAD1T8C9"/>
<feature type="transmembrane region" description="Helical" evidence="1">
    <location>
        <begin position="264"/>
        <end position="283"/>
    </location>
</feature>
<dbReference type="GO" id="GO:0000139">
    <property type="term" value="C:Golgi membrane"/>
    <property type="evidence" value="ECO:0007669"/>
    <property type="project" value="InterPro"/>
</dbReference>
<reference evidence="2" key="1">
    <citation type="submission" date="2022-03" db="EMBL/GenBank/DDBJ databases">
        <authorList>
            <person name="Alioto T."/>
            <person name="Alioto T."/>
            <person name="Gomez Garrido J."/>
        </authorList>
    </citation>
    <scope>NUCLEOTIDE SEQUENCE</scope>
</reference>
<dbReference type="GO" id="GO:0016757">
    <property type="term" value="F:glycosyltransferase activity"/>
    <property type="evidence" value="ECO:0007669"/>
    <property type="project" value="InterPro"/>
</dbReference>
<keyword evidence="1 2" id="KW-0812">Transmembrane</keyword>
<keyword evidence="1" id="KW-0472">Membrane</keyword>
<name>A0AAD1T8C9_PELCU</name>
<dbReference type="CDD" id="cd22190">
    <property type="entry name" value="PGAP4"/>
    <property type="match status" value="1"/>
</dbReference>
<sequence>MRLLTRINSPVCHLIIIFSLTFSLAPFCFRNLLYSPTFSRSLHLRRMSRAFLLQNMQDGTDALRFFKHKIGFSPLKYENKDNNSVPCNYKASVLHNSKAPTGSIPLVITIITTRRRPEYHYLLQVARGFLDRISECGNDCSDFQLFVCNVDSSPSSHEDACLLSQLLPSVTRNLNDEQQDNPPNQFEREKQDYAFCLSRTLETFSPEYVLLVEDDAVPKNDIFSAFFQLVQVRFPTKPLGGGLYVKFYHPERLQGYLNPEPMRILEWIGLGFLLGIILNWMYTKMFYQQRFSWCMFISFTVYSMLLAELFGRHYLLELRRMLPVLYNVVPTTECCTPAMLFSEASAHRTLVYLKETKCKSGYAKDTALYKELKRRGDWAWVIEPNMVTHVGLFSTLRDGYEEEPQLL</sequence>
<evidence type="ECO:0000256" key="1">
    <source>
        <dbReference type="SAM" id="Phobius"/>
    </source>
</evidence>
<feature type="transmembrane region" description="Helical" evidence="1">
    <location>
        <begin position="12"/>
        <end position="33"/>
    </location>
</feature>
<dbReference type="EMBL" id="OW240922">
    <property type="protein sequence ID" value="CAH2321457.1"/>
    <property type="molecule type" value="Genomic_DNA"/>
</dbReference>
<dbReference type="GO" id="GO:0006506">
    <property type="term" value="P:GPI anchor biosynthetic process"/>
    <property type="evidence" value="ECO:0007669"/>
    <property type="project" value="InterPro"/>
</dbReference>
<dbReference type="Gene3D" id="3.90.550.10">
    <property type="entry name" value="Spore Coat Polysaccharide Biosynthesis Protein SpsA, Chain A"/>
    <property type="match status" value="1"/>
</dbReference>
<evidence type="ECO:0000313" key="2">
    <source>
        <dbReference type="EMBL" id="CAH2321457.1"/>
    </source>
</evidence>
<feature type="transmembrane region" description="Helical" evidence="1">
    <location>
        <begin position="289"/>
        <end position="311"/>
    </location>
</feature>
<proteinExistence type="predicted"/>
<dbReference type="Proteomes" id="UP001295444">
    <property type="component" value="Chromosome 11"/>
</dbReference>
<organism evidence="2 3">
    <name type="scientific">Pelobates cultripes</name>
    <name type="common">Western spadefoot toad</name>
    <dbReference type="NCBI Taxonomy" id="61616"/>
    <lineage>
        <taxon>Eukaryota</taxon>
        <taxon>Metazoa</taxon>
        <taxon>Chordata</taxon>
        <taxon>Craniata</taxon>
        <taxon>Vertebrata</taxon>
        <taxon>Euteleostomi</taxon>
        <taxon>Amphibia</taxon>
        <taxon>Batrachia</taxon>
        <taxon>Anura</taxon>
        <taxon>Pelobatoidea</taxon>
        <taxon>Pelobatidae</taxon>
        <taxon>Pelobates</taxon>
    </lineage>
</organism>
<keyword evidence="3" id="KW-1185">Reference proteome</keyword>
<dbReference type="PANTHER" id="PTHR31410:SF1">
    <property type="entry name" value="POST-GPI ATTACHMENT TO PROTEINS FACTOR 4"/>
    <property type="match status" value="1"/>
</dbReference>
<dbReference type="InterPro" id="IPR029044">
    <property type="entry name" value="Nucleotide-diphossugar_trans"/>
</dbReference>
<keyword evidence="1" id="KW-1133">Transmembrane helix</keyword>
<dbReference type="PANTHER" id="PTHR31410">
    <property type="entry name" value="TRANSMEMBRANE PROTEIN 246"/>
    <property type="match status" value="1"/>
</dbReference>
<dbReference type="InterPro" id="IPR029675">
    <property type="entry name" value="PGAP4"/>
</dbReference>